<name>A0ABT1NV53_9MICC</name>
<dbReference type="InterPro" id="IPR046193">
    <property type="entry name" value="DUF6221"/>
</dbReference>
<proteinExistence type="predicted"/>
<accession>A0ABT1NV53</accession>
<dbReference type="EMBL" id="JANFLP010000020">
    <property type="protein sequence ID" value="MCQ1951610.1"/>
    <property type="molecule type" value="Genomic_DNA"/>
</dbReference>
<gene>
    <name evidence="1" type="ORF">NNX28_16960</name>
</gene>
<organism evidence="1 2">
    <name type="scientific">Arthrobacter jinronghuae</name>
    <dbReference type="NCBI Taxonomy" id="2964609"/>
    <lineage>
        <taxon>Bacteria</taxon>
        <taxon>Bacillati</taxon>
        <taxon>Actinomycetota</taxon>
        <taxon>Actinomycetes</taxon>
        <taxon>Micrococcales</taxon>
        <taxon>Micrococcaceae</taxon>
        <taxon>Arthrobacter</taxon>
    </lineage>
</organism>
<dbReference type="RefSeq" id="WP_255866617.1">
    <property type="nucleotide sequence ID" value="NZ_CP104263.1"/>
</dbReference>
<keyword evidence="2" id="KW-1185">Reference proteome</keyword>
<evidence type="ECO:0000313" key="2">
    <source>
        <dbReference type="Proteomes" id="UP001206924"/>
    </source>
</evidence>
<evidence type="ECO:0000313" key="1">
    <source>
        <dbReference type="EMBL" id="MCQ1951610.1"/>
    </source>
</evidence>
<dbReference type="Pfam" id="PF19730">
    <property type="entry name" value="DUF6221"/>
    <property type="match status" value="1"/>
</dbReference>
<comment type="caution">
    <text evidence="1">The sequence shown here is derived from an EMBL/GenBank/DDBJ whole genome shotgun (WGS) entry which is preliminary data.</text>
</comment>
<sequence>MITITEFLVARIAEDEATAQAFGQATGSLLLEEDASGDLMLTIGADRVLAECAAKRAIVEHWGPYETLEGPDLLRALAAVYADHPDYQPDWAQEG</sequence>
<dbReference type="Proteomes" id="UP001206924">
    <property type="component" value="Unassembled WGS sequence"/>
</dbReference>
<reference evidence="1 2" key="1">
    <citation type="submission" date="2022-07" db="EMBL/GenBank/DDBJ databases">
        <title>Novel species in genus Arthrobacter.</title>
        <authorList>
            <person name="Liu Y."/>
        </authorList>
    </citation>
    <scope>NUCLEOTIDE SEQUENCE [LARGE SCALE GENOMIC DNA]</scope>
    <source>
        <strain evidence="2">zg-Y859</strain>
    </source>
</reference>
<protein>
    <submittedName>
        <fullName evidence="1">DUF6221 family protein</fullName>
    </submittedName>
</protein>